<dbReference type="InterPro" id="IPR010827">
    <property type="entry name" value="BamA/TamA_POTRA"/>
</dbReference>
<dbReference type="EMBL" id="CP014687">
    <property type="protein sequence ID" value="AQT05580.1"/>
    <property type="molecule type" value="Genomic_DNA"/>
</dbReference>
<keyword evidence="2" id="KW-0732">Signal</keyword>
<protein>
    <recommendedName>
        <fullName evidence="3">POTRA domain-containing protein</fullName>
    </recommendedName>
</protein>
<evidence type="ECO:0000313" key="4">
    <source>
        <dbReference type="EMBL" id="AQT05580.1"/>
    </source>
</evidence>
<name>A0A1U9LH29_9PROT</name>
<evidence type="ECO:0000256" key="2">
    <source>
        <dbReference type="SAM" id="SignalP"/>
    </source>
</evidence>
<reference evidence="4 5" key="1">
    <citation type="submission" date="2016-03" db="EMBL/GenBank/DDBJ databases">
        <title>Acetic acid bacteria sequencing.</title>
        <authorList>
            <person name="Brandt J."/>
            <person name="Jakob F."/>
            <person name="Vogel R.F."/>
        </authorList>
    </citation>
    <scope>NUCLEOTIDE SEQUENCE [LARGE SCALE GENOMIC DNA]</scope>
    <source>
        <strain evidence="4 5">TMW2.1084</strain>
    </source>
</reference>
<dbReference type="KEGG" id="aper:A0U91_12820"/>
<dbReference type="AlphaFoldDB" id="A0A1U9LH29"/>
<dbReference type="Pfam" id="PF07244">
    <property type="entry name" value="POTRA"/>
    <property type="match status" value="2"/>
</dbReference>
<dbReference type="GO" id="GO:0019867">
    <property type="term" value="C:outer membrane"/>
    <property type="evidence" value="ECO:0007669"/>
    <property type="project" value="InterPro"/>
</dbReference>
<dbReference type="Proteomes" id="UP000189055">
    <property type="component" value="Chromosome"/>
</dbReference>
<accession>A0A1U9LH29</accession>
<feature type="signal peptide" evidence="2">
    <location>
        <begin position="1"/>
        <end position="26"/>
    </location>
</feature>
<dbReference type="PROSITE" id="PS51257">
    <property type="entry name" value="PROKAR_LIPOPROTEIN"/>
    <property type="match status" value="1"/>
</dbReference>
<gene>
    <name evidence="4" type="ORF">A0U91_12820</name>
</gene>
<organism evidence="4 5">
    <name type="scientific">Acetobacter persici</name>
    <dbReference type="NCBI Taxonomy" id="1076596"/>
    <lineage>
        <taxon>Bacteria</taxon>
        <taxon>Pseudomonadati</taxon>
        <taxon>Pseudomonadota</taxon>
        <taxon>Alphaproteobacteria</taxon>
        <taxon>Acetobacterales</taxon>
        <taxon>Acetobacteraceae</taxon>
        <taxon>Acetobacter</taxon>
    </lineage>
</organism>
<sequence length="223" mass="24047">MRRLTAHFIPAALSLACAMPPAAAWAQQATSLPPNDAPSPAAPGVHPDVRLPAPATPVRVEEIKVSGNKLVSTPAIMAVVPFHVGSMVTQAQITQGLQDIMKLYQQQNIGGKFHQNLRLDGKRVQVEWAIEETGGPAHLNKPLVLESLGFDGNLHIATSALKEAVHRQPGDQVTPATVLEDEKAIQALYVKKNIGVTIVPESRAPHKDERVTLVYHLTEKATD</sequence>
<dbReference type="STRING" id="1076596.A0U91_12820"/>
<feature type="region of interest" description="Disordered" evidence="1">
    <location>
        <begin position="29"/>
        <end position="52"/>
    </location>
</feature>
<evidence type="ECO:0000256" key="1">
    <source>
        <dbReference type="SAM" id="MobiDB-lite"/>
    </source>
</evidence>
<feature type="domain" description="POTRA" evidence="3">
    <location>
        <begin position="148"/>
        <end position="220"/>
    </location>
</feature>
<evidence type="ECO:0000259" key="3">
    <source>
        <dbReference type="Pfam" id="PF07244"/>
    </source>
</evidence>
<evidence type="ECO:0000313" key="5">
    <source>
        <dbReference type="Proteomes" id="UP000189055"/>
    </source>
</evidence>
<dbReference type="RefSeq" id="WP_025825329.1">
    <property type="nucleotide sequence ID" value="NZ_CP014687.1"/>
</dbReference>
<feature type="domain" description="POTRA" evidence="3">
    <location>
        <begin position="58"/>
        <end position="109"/>
    </location>
</feature>
<dbReference type="Gene3D" id="3.10.20.310">
    <property type="entry name" value="membrane protein fhac"/>
    <property type="match status" value="2"/>
</dbReference>
<dbReference type="GeneID" id="95616008"/>
<proteinExistence type="predicted"/>
<feature type="chain" id="PRO_5010709953" description="POTRA domain-containing protein" evidence="2">
    <location>
        <begin position="27"/>
        <end position="223"/>
    </location>
</feature>